<dbReference type="AlphaFoldDB" id="A0AAV2HXM5"/>
<sequence>MKFLPTPTLAVLNPLKSAEQSIMQDTDLAGPLVFCMAFGGSLLLTGKVHFGYIYGIGLVGCLAMYCLLNLMSLNGVSVGIIISVLGYCLLPMVFLSFSAVMLSLKGAIGLALVSVTVLWCSISASKLFVSALHMDSQQPLVAYPCALSTVSSPCSRSFNQD</sequence>
<reference evidence="8 9" key="1">
    <citation type="submission" date="2024-04" db="EMBL/GenBank/DDBJ databases">
        <authorList>
            <consortium name="Genoscope - CEA"/>
            <person name="William W."/>
        </authorList>
    </citation>
    <scope>NUCLEOTIDE SEQUENCE [LARGE SCALE GENOMIC DNA]</scope>
</reference>
<feature type="transmembrane region" description="Helical" evidence="6">
    <location>
        <begin position="107"/>
        <end position="129"/>
    </location>
</feature>
<keyword evidence="3 6" id="KW-0812">Transmembrane</keyword>
<evidence type="ECO:0000256" key="4">
    <source>
        <dbReference type="ARBA" id="ARBA00022989"/>
    </source>
</evidence>
<comment type="similarity">
    <text evidence="2 6">Belongs to the YIP1 family.</text>
</comment>
<comment type="caution">
    <text evidence="6">Lacks conserved residue(s) required for the propagation of feature annotation.</text>
</comment>
<dbReference type="Proteomes" id="UP001497497">
    <property type="component" value="Unassembled WGS sequence"/>
</dbReference>
<evidence type="ECO:0000256" key="2">
    <source>
        <dbReference type="ARBA" id="ARBA00010596"/>
    </source>
</evidence>
<feature type="transmembrane region" description="Helical" evidence="6">
    <location>
        <begin position="52"/>
        <end position="72"/>
    </location>
</feature>
<dbReference type="InterPro" id="IPR006977">
    <property type="entry name" value="Yip1_dom"/>
</dbReference>
<organism evidence="8 9">
    <name type="scientific">Lymnaea stagnalis</name>
    <name type="common">Great pond snail</name>
    <name type="synonym">Helix stagnalis</name>
    <dbReference type="NCBI Taxonomy" id="6523"/>
    <lineage>
        <taxon>Eukaryota</taxon>
        <taxon>Metazoa</taxon>
        <taxon>Spiralia</taxon>
        <taxon>Lophotrochozoa</taxon>
        <taxon>Mollusca</taxon>
        <taxon>Gastropoda</taxon>
        <taxon>Heterobranchia</taxon>
        <taxon>Euthyneura</taxon>
        <taxon>Panpulmonata</taxon>
        <taxon>Hygrophila</taxon>
        <taxon>Lymnaeoidea</taxon>
        <taxon>Lymnaeidae</taxon>
        <taxon>Lymnaea</taxon>
    </lineage>
</organism>
<dbReference type="InterPro" id="IPR045231">
    <property type="entry name" value="Yip1/4-like"/>
</dbReference>
<dbReference type="EMBL" id="CAXITT010000241">
    <property type="protein sequence ID" value="CAL1536858.1"/>
    <property type="molecule type" value="Genomic_DNA"/>
</dbReference>
<protein>
    <recommendedName>
        <fullName evidence="6">Protein YIPF</fullName>
    </recommendedName>
</protein>
<evidence type="ECO:0000259" key="7">
    <source>
        <dbReference type="Pfam" id="PF04893"/>
    </source>
</evidence>
<feature type="domain" description="Yip1" evidence="7">
    <location>
        <begin position="11"/>
        <end position="149"/>
    </location>
</feature>
<evidence type="ECO:0000256" key="6">
    <source>
        <dbReference type="RuleBase" id="RU361264"/>
    </source>
</evidence>
<feature type="transmembrane region" description="Helical" evidence="6">
    <location>
        <begin position="78"/>
        <end position="100"/>
    </location>
</feature>
<comment type="subcellular location">
    <subcellularLocation>
        <location evidence="6">Golgi apparatus membrane</location>
        <topology evidence="6">Multi-pass membrane protein</topology>
    </subcellularLocation>
    <subcellularLocation>
        <location evidence="1">Membrane</location>
        <topology evidence="1">Multi-pass membrane protein</topology>
    </subcellularLocation>
</comment>
<keyword evidence="4 6" id="KW-1133">Transmembrane helix</keyword>
<evidence type="ECO:0000256" key="1">
    <source>
        <dbReference type="ARBA" id="ARBA00004141"/>
    </source>
</evidence>
<accession>A0AAV2HXM5</accession>
<gene>
    <name evidence="8" type="ORF">GSLYS_00010771001</name>
</gene>
<keyword evidence="9" id="KW-1185">Reference proteome</keyword>
<keyword evidence="5 6" id="KW-0472">Membrane</keyword>
<proteinExistence type="inferred from homology"/>
<dbReference type="GO" id="GO:0000139">
    <property type="term" value="C:Golgi membrane"/>
    <property type="evidence" value="ECO:0007669"/>
    <property type="project" value="UniProtKB-SubCell"/>
</dbReference>
<dbReference type="GO" id="GO:0048280">
    <property type="term" value="P:vesicle fusion with Golgi apparatus"/>
    <property type="evidence" value="ECO:0007669"/>
    <property type="project" value="TreeGrafter"/>
</dbReference>
<dbReference type="Pfam" id="PF04893">
    <property type="entry name" value="Yip1"/>
    <property type="match status" value="1"/>
</dbReference>
<evidence type="ECO:0000256" key="5">
    <source>
        <dbReference type="ARBA" id="ARBA00023136"/>
    </source>
</evidence>
<dbReference type="GO" id="GO:0006888">
    <property type="term" value="P:endoplasmic reticulum to Golgi vesicle-mediated transport"/>
    <property type="evidence" value="ECO:0007669"/>
    <property type="project" value="InterPro"/>
</dbReference>
<comment type="caution">
    <text evidence="8">The sequence shown here is derived from an EMBL/GenBank/DDBJ whole genome shotgun (WGS) entry which is preliminary data.</text>
</comment>
<dbReference type="GO" id="GO:0005802">
    <property type="term" value="C:trans-Golgi network"/>
    <property type="evidence" value="ECO:0007669"/>
    <property type="project" value="TreeGrafter"/>
</dbReference>
<evidence type="ECO:0000313" key="9">
    <source>
        <dbReference type="Proteomes" id="UP001497497"/>
    </source>
</evidence>
<name>A0AAV2HXM5_LYMST</name>
<dbReference type="PANTHER" id="PTHR21236:SF2">
    <property type="entry name" value="PROTEIN YIPF"/>
    <property type="match status" value="1"/>
</dbReference>
<evidence type="ECO:0000313" key="8">
    <source>
        <dbReference type="EMBL" id="CAL1536858.1"/>
    </source>
</evidence>
<dbReference type="PANTHER" id="PTHR21236">
    <property type="entry name" value="GOLGI MEMBRANE PROTEIN YIP1"/>
    <property type="match status" value="1"/>
</dbReference>
<evidence type="ECO:0000256" key="3">
    <source>
        <dbReference type="ARBA" id="ARBA00022692"/>
    </source>
</evidence>